<dbReference type="STRING" id="4081.A0A3Q7ICN8"/>
<evidence type="ECO:0000313" key="2">
    <source>
        <dbReference type="Proteomes" id="UP000004994"/>
    </source>
</evidence>
<dbReference type="Proteomes" id="UP000004994">
    <property type="component" value="Chromosome 10"/>
</dbReference>
<dbReference type="EnsemblPlants" id="Solyc10g018192.1.1">
    <property type="protein sequence ID" value="Solyc10g018192.1.1"/>
    <property type="gene ID" value="Solyc10g018192.1"/>
</dbReference>
<name>A0A3Q7ICN8_SOLLC</name>
<evidence type="ECO:0000313" key="1">
    <source>
        <dbReference type="EnsemblPlants" id="Solyc10g018192.1.1"/>
    </source>
</evidence>
<dbReference type="Gramene" id="Solyc10g018192.1.1">
    <property type="protein sequence ID" value="Solyc10g018192.1.1"/>
    <property type="gene ID" value="Solyc10g018192.1"/>
</dbReference>
<protein>
    <recommendedName>
        <fullName evidence="3">Reverse transcriptase Ty1/copia-type domain-containing protein</fullName>
    </recommendedName>
</protein>
<dbReference type="CDD" id="cd09272">
    <property type="entry name" value="RNase_HI_RT_Ty1"/>
    <property type="match status" value="1"/>
</dbReference>
<dbReference type="PANTHER" id="PTHR11439:SF497">
    <property type="entry name" value="CYSTEINE-RICH RLK (RECEPTOR-LIKE PROTEIN KINASE) 8"/>
    <property type="match status" value="1"/>
</dbReference>
<dbReference type="PANTHER" id="PTHR11439">
    <property type="entry name" value="GAG-POL-RELATED RETROTRANSPOSON"/>
    <property type="match status" value="1"/>
</dbReference>
<keyword evidence="2" id="KW-1185">Reference proteome</keyword>
<proteinExistence type="predicted"/>
<accession>A0A3Q7ICN8</accession>
<reference evidence="1" key="1">
    <citation type="journal article" date="2012" name="Nature">
        <title>The tomato genome sequence provides insights into fleshy fruit evolution.</title>
        <authorList>
            <consortium name="Tomato Genome Consortium"/>
        </authorList>
    </citation>
    <scope>NUCLEOTIDE SEQUENCE [LARGE SCALE GENOMIC DNA]</scope>
    <source>
        <strain evidence="1">cv. Heinz 1706</strain>
    </source>
</reference>
<organism evidence="1">
    <name type="scientific">Solanum lycopersicum</name>
    <name type="common">Tomato</name>
    <name type="synonym">Lycopersicon esculentum</name>
    <dbReference type="NCBI Taxonomy" id="4081"/>
    <lineage>
        <taxon>Eukaryota</taxon>
        <taxon>Viridiplantae</taxon>
        <taxon>Streptophyta</taxon>
        <taxon>Embryophyta</taxon>
        <taxon>Tracheophyta</taxon>
        <taxon>Spermatophyta</taxon>
        <taxon>Magnoliopsida</taxon>
        <taxon>eudicotyledons</taxon>
        <taxon>Gunneridae</taxon>
        <taxon>Pentapetalae</taxon>
        <taxon>asterids</taxon>
        <taxon>lamiids</taxon>
        <taxon>Solanales</taxon>
        <taxon>Solanaceae</taxon>
        <taxon>Solanoideae</taxon>
        <taxon>Solaneae</taxon>
        <taxon>Solanum</taxon>
        <taxon>Solanum subgen. Lycopersicon</taxon>
    </lineage>
</organism>
<sequence length="139" mass="15800">GSLNYLTITRLDISFAFQQCILGTFTRGLFFRSCSPVRLNIFSDSDCARFPDTRYSVSGWLMFLGKSLISRKSKKKDHGFRGLLNEIGFPRSNSCSVHHDNAIVVQIAMNIAPYERTEHINVDCFYKQETVDKGVIILP</sequence>
<reference evidence="1" key="2">
    <citation type="submission" date="2019-01" db="UniProtKB">
        <authorList>
            <consortium name="EnsemblPlants"/>
        </authorList>
    </citation>
    <scope>IDENTIFICATION</scope>
    <source>
        <strain evidence="1">cv. Heinz 1706</strain>
    </source>
</reference>
<dbReference type="InParanoid" id="A0A3Q7ICN8"/>
<evidence type="ECO:0008006" key="3">
    <source>
        <dbReference type="Google" id="ProtNLM"/>
    </source>
</evidence>
<dbReference type="AlphaFoldDB" id="A0A3Q7ICN8"/>